<evidence type="ECO:0000259" key="1">
    <source>
        <dbReference type="Pfam" id="PF08239"/>
    </source>
</evidence>
<name>A0A5P2DSH6_STRVZ</name>
<gene>
    <name evidence="2" type="ORF">DEJ51_30900</name>
</gene>
<organism evidence="2 3">
    <name type="scientific">Streptomyces venezuelae</name>
    <dbReference type="NCBI Taxonomy" id="54571"/>
    <lineage>
        <taxon>Bacteria</taxon>
        <taxon>Bacillati</taxon>
        <taxon>Actinomycetota</taxon>
        <taxon>Actinomycetes</taxon>
        <taxon>Kitasatosporales</taxon>
        <taxon>Streptomycetaceae</taxon>
        <taxon>Streptomyces</taxon>
    </lineage>
</organism>
<dbReference type="Proteomes" id="UP000324101">
    <property type="component" value="Chromosome"/>
</dbReference>
<reference evidence="2 3" key="1">
    <citation type="submission" date="2018-05" db="EMBL/GenBank/DDBJ databases">
        <title>Streptomyces venezuelae.</title>
        <authorList>
            <person name="Kim W."/>
            <person name="Lee N."/>
            <person name="Cho B.-K."/>
        </authorList>
    </citation>
    <scope>NUCLEOTIDE SEQUENCE [LARGE SCALE GENOMIC DNA]</scope>
    <source>
        <strain evidence="2 3">ATCC 21018</strain>
    </source>
</reference>
<feature type="domain" description="SH3b" evidence="1">
    <location>
        <begin position="51"/>
        <end position="99"/>
    </location>
</feature>
<dbReference type="OrthoDB" id="4248315at2"/>
<dbReference type="AlphaFoldDB" id="A0A5P2DSH6"/>
<proteinExistence type="predicted"/>
<protein>
    <recommendedName>
        <fullName evidence="1">SH3b domain-containing protein</fullName>
    </recommendedName>
</protein>
<dbReference type="Pfam" id="PF08239">
    <property type="entry name" value="SH3_3"/>
    <property type="match status" value="1"/>
</dbReference>
<sequence>MPGLEPSAVCYTPASITATVLGGAPSRAASTAALRPVAPRTARPAEQTLALAVHARADGDSTAVGVLRRGEPFTASVTEGAWRHVTTASGVTGWVDDGDLRPDDGLRPN</sequence>
<accession>A0A5P2DSH6</accession>
<dbReference type="InterPro" id="IPR003646">
    <property type="entry name" value="SH3-like_bac-type"/>
</dbReference>
<dbReference type="EMBL" id="CP029189">
    <property type="protein sequence ID" value="QES58016.1"/>
    <property type="molecule type" value="Genomic_DNA"/>
</dbReference>
<evidence type="ECO:0000313" key="2">
    <source>
        <dbReference type="EMBL" id="QES58016.1"/>
    </source>
</evidence>
<dbReference type="Gene3D" id="2.30.30.40">
    <property type="entry name" value="SH3 Domains"/>
    <property type="match status" value="1"/>
</dbReference>
<evidence type="ECO:0000313" key="3">
    <source>
        <dbReference type="Proteomes" id="UP000324101"/>
    </source>
</evidence>